<gene>
    <name evidence="2" type="ORF">DCAF_LOCUS5714</name>
</gene>
<dbReference type="Proteomes" id="UP001314170">
    <property type="component" value="Unassembled WGS sequence"/>
</dbReference>
<evidence type="ECO:0000313" key="2">
    <source>
        <dbReference type="EMBL" id="CAK7327996.1"/>
    </source>
</evidence>
<evidence type="ECO:0000256" key="1">
    <source>
        <dbReference type="SAM" id="MobiDB-lite"/>
    </source>
</evidence>
<name>A0AAV1R6P1_9ROSI</name>
<organism evidence="2 3">
    <name type="scientific">Dovyalis caffra</name>
    <dbReference type="NCBI Taxonomy" id="77055"/>
    <lineage>
        <taxon>Eukaryota</taxon>
        <taxon>Viridiplantae</taxon>
        <taxon>Streptophyta</taxon>
        <taxon>Embryophyta</taxon>
        <taxon>Tracheophyta</taxon>
        <taxon>Spermatophyta</taxon>
        <taxon>Magnoliopsida</taxon>
        <taxon>eudicotyledons</taxon>
        <taxon>Gunneridae</taxon>
        <taxon>Pentapetalae</taxon>
        <taxon>rosids</taxon>
        <taxon>fabids</taxon>
        <taxon>Malpighiales</taxon>
        <taxon>Salicaceae</taxon>
        <taxon>Flacourtieae</taxon>
        <taxon>Dovyalis</taxon>
    </lineage>
</organism>
<keyword evidence="3" id="KW-1185">Reference proteome</keyword>
<feature type="region of interest" description="Disordered" evidence="1">
    <location>
        <begin position="50"/>
        <end position="76"/>
    </location>
</feature>
<evidence type="ECO:0000313" key="3">
    <source>
        <dbReference type="Proteomes" id="UP001314170"/>
    </source>
</evidence>
<accession>A0AAV1R6P1</accession>
<sequence>MQVERYLLLFGAALGSNTSDFVEANLRNSKRGQSKLNDGHKVLRQVTELGYLPPDDTPPGGRHRKPGRKSSISLRM</sequence>
<dbReference type="AlphaFoldDB" id="A0AAV1R6P1"/>
<protein>
    <submittedName>
        <fullName evidence="2">Uncharacterized protein</fullName>
    </submittedName>
</protein>
<dbReference type="EMBL" id="CAWUPB010000892">
    <property type="protein sequence ID" value="CAK7327996.1"/>
    <property type="molecule type" value="Genomic_DNA"/>
</dbReference>
<reference evidence="2 3" key="1">
    <citation type="submission" date="2024-01" db="EMBL/GenBank/DDBJ databases">
        <authorList>
            <person name="Waweru B."/>
        </authorList>
    </citation>
    <scope>NUCLEOTIDE SEQUENCE [LARGE SCALE GENOMIC DNA]</scope>
</reference>
<comment type="caution">
    <text evidence="2">The sequence shown here is derived from an EMBL/GenBank/DDBJ whole genome shotgun (WGS) entry which is preliminary data.</text>
</comment>
<feature type="non-terminal residue" evidence="2">
    <location>
        <position position="76"/>
    </location>
</feature>
<proteinExistence type="predicted"/>